<dbReference type="Gene3D" id="3.60.10.10">
    <property type="entry name" value="Endonuclease/exonuclease/phosphatase"/>
    <property type="match status" value="1"/>
</dbReference>
<keyword evidence="4" id="KW-0808">Transferase</keyword>
<dbReference type="SUPFAM" id="SSF54928">
    <property type="entry name" value="RNA-binding domain, RBD"/>
    <property type="match status" value="1"/>
</dbReference>
<feature type="domain" description="RRM" evidence="3">
    <location>
        <begin position="41"/>
        <end position="118"/>
    </location>
</feature>
<dbReference type="InterPro" id="IPR000504">
    <property type="entry name" value="RRM_dom"/>
</dbReference>
<dbReference type="EMBL" id="PKPP01000023">
    <property type="protein sequence ID" value="PWA99336.1"/>
    <property type="molecule type" value="Genomic_DNA"/>
</dbReference>
<dbReference type="Proteomes" id="UP000245207">
    <property type="component" value="Unassembled WGS sequence"/>
</dbReference>
<dbReference type="GO" id="GO:0003964">
    <property type="term" value="F:RNA-directed DNA polymerase activity"/>
    <property type="evidence" value="ECO:0007669"/>
    <property type="project" value="UniProtKB-KW"/>
</dbReference>
<dbReference type="InterPro" id="IPR036691">
    <property type="entry name" value="Endo/exonu/phosph_ase_sf"/>
</dbReference>
<accession>A0A2U1QMV5</accession>
<comment type="caution">
    <text evidence="4">The sequence shown here is derived from an EMBL/GenBank/DDBJ whole genome shotgun (WGS) entry which is preliminary data.</text>
</comment>
<dbReference type="InterPro" id="IPR035979">
    <property type="entry name" value="RBD_domain_sf"/>
</dbReference>
<reference evidence="4 5" key="1">
    <citation type="journal article" date="2018" name="Mol. Plant">
        <title>The genome of Artemisia annua provides insight into the evolution of Asteraceae family and artemisinin biosynthesis.</title>
        <authorList>
            <person name="Shen Q."/>
            <person name="Zhang L."/>
            <person name="Liao Z."/>
            <person name="Wang S."/>
            <person name="Yan T."/>
            <person name="Shi P."/>
            <person name="Liu M."/>
            <person name="Fu X."/>
            <person name="Pan Q."/>
            <person name="Wang Y."/>
            <person name="Lv Z."/>
            <person name="Lu X."/>
            <person name="Zhang F."/>
            <person name="Jiang W."/>
            <person name="Ma Y."/>
            <person name="Chen M."/>
            <person name="Hao X."/>
            <person name="Li L."/>
            <person name="Tang Y."/>
            <person name="Lv G."/>
            <person name="Zhou Y."/>
            <person name="Sun X."/>
            <person name="Brodelius P.E."/>
            <person name="Rose J.K.C."/>
            <person name="Tang K."/>
        </authorList>
    </citation>
    <scope>NUCLEOTIDE SEQUENCE [LARGE SCALE GENOMIC DNA]</scope>
    <source>
        <strain evidence="5">cv. Huhao1</strain>
        <tissue evidence="4">Leaf</tissue>
    </source>
</reference>
<keyword evidence="4" id="KW-0548">Nucleotidyltransferase</keyword>
<dbReference type="Pfam" id="PF00076">
    <property type="entry name" value="RRM_1"/>
    <property type="match status" value="1"/>
</dbReference>
<feature type="region of interest" description="Disordered" evidence="2">
    <location>
        <begin position="429"/>
        <end position="454"/>
    </location>
</feature>
<dbReference type="GO" id="GO:0003723">
    <property type="term" value="F:RNA binding"/>
    <property type="evidence" value="ECO:0007669"/>
    <property type="project" value="UniProtKB-UniRule"/>
</dbReference>
<organism evidence="4 5">
    <name type="scientific">Artemisia annua</name>
    <name type="common">Sweet wormwood</name>
    <dbReference type="NCBI Taxonomy" id="35608"/>
    <lineage>
        <taxon>Eukaryota</taxon>
        <taxon>Viridiplantae</taxon>
        <taxon>Streptophyta</taxon>
        <taxon>Embryophyta</taxon>
        <taxon>Tracheophyta</taxon>
        <taxon>Spermatophyta</taxon>
        <taxon>Magnoliopsida</taxon>
        <taxon>eudicotyledons</taxon>
        <taxon>Gunneridae</taxon>
        <taxon>Pentapetalae</taxon>
        <taxon>asterids</taxon>
        <taxon>campanulids</taxon>
        <taxon>Asterales</taxon>
        <taxon>Asteraceae</taxon>
        <taxon>Asteroideae</taxon>
        <taxon>Anthemideae</taxon>
        <taxon>Artemisiinae</taxon>
        <taxon>Artemisia</taxon>
    </lineage>
</organism>
<evidence type="ECO:0000313" key="4">
    <source>
        <dbReference type="EMBL" id="PWA99336.1"/>
    </source>
</evidence>
<dbReference type="SUPFAM" id="SSF56219">
    <property type="entry name" value="DNase I-like"/>
    <property type="match status" value="1"/>
</dbReference>
<gene>
    <name evidence="4" type="ORF">CTI12_AA000910</name>
</gene>
<dbReference type="CDD" id="cd00590">
    <property type="entry name" value="RRM_SF"/>
    <property type="match status" value="1"/>
</dbReference>
<keyword evidence="5" id="KW-1185">Reference proteome</keyword>
<dbReference type="PANTHER" id="PTHR33710">
    <property type="entry name" value="BNAC02G09200D PROTEIN"/>
    <property type="match status" value="1"/>
</dbReference>
<dbReference type="OrthoDB" id="1750912at2759"/>
<keyword evidence="4" id="KW-0695">RNA-directed DNA polymerase</keyword>
<dbReference type="Gene3D" id="3.30.70.330">
    <property type="match status" value="1"/>
</dbReference>
<dbReference type="InterPro" id="IPR012677">
    <property type="entry name" value="Nucleotide-bd_a/b_plait_sf"/>
</dbReference>
<dbReference type="PANTHER" id="PTHR33710:SF64">
    <property type="entry name" value="ENDONUCLEASE_EXONUCLEASE_PHOSPHATASE DOMAIN-CONTAINING PROTEIN"/>
    <property type="match status" value="1"/>
</dbReference>
<evidence type="ECO:0000256" key="1">
    <source>
        <dbReference type="PROSITE-ProRule" id="PRU00176"/>
    </source>
</evidence>
<evidence type="ECO:0000259" key="3">
    <source>
        <dbReference type="PROSITE" id="PS50102"/>
    </source>
</evidence>
<keyword evidence="1" id="KW-0694">RNA-binding</keyword>
<dbReference type="AlphaFoldDB" id="A0A2U1QMV5"/>
<protein>
    <submittedName>
        <fullName evidence="4">RNA-directed DNA polymerase, eukaryota, Nucleotide-binding alpha-beta plait domain protein</fullName>
    </submittedName>
</protein>
<dbReference type="SMART" id="SM00360">
    <property type="entry name" value="RRM"/>
    <property type="match status" value="1"/>
</dbReference>
<sequence length="810" mass="92135">MGRYSNKTDSNGWTWVFNKNKESNAKPIGNPFNKDVEKVASSFYVSNFPDSLDARGLWNLCAPYGRLVDAFIAFKRSKGGKRFGFIRYVGVKDNLDFVRSLSNIWIGSFHLYVTVARFQRSKPTEPKQSIPRAAHTVPFGVDNHNPNNTTHTNTAMPTGIPSFASIVHGDHKRCGGTLPSTKPRSICLKDQDLISIDDASKVLLVKLKEVESMNNMYKICRNEGFVDLKIHHAGGLWIWIQFPSVASCSEFQSNASINRLSSSIKYVTPSFKVDERMIWIEINGLPLCAWGSNAFKKVACMFGKFMFFETEQSAAMCTGRVCISTKSQQFVSESVQVEIHGETFNIQVHELGTWNIDIIDESLDSLPSDDENEVEKVEDSVDDNLVDGLDELINDLSVEKEEKEEHGVNKPNDNIFSNMAKTCEEHPNDANRVKESYSQPSNEENTSDLSCPPGFEHLKKGSSRKCSTSFARYRRKDTKGISLIHELTRLIEVGGSLGLDVRGCRKSLNKMINGVQESKMTRLELYRLKSMWGNYSFDYACSLARGRSGGLISMWDPNTFVKEDIWCDDAFIIVKGRWKNKVGECYMINLYGPHDPMAKVALWNRVWHFMQSHRGKYMLFGDMNEVRNEQERHGSIFSRNEADIFNSFINTADLIDLPMGGHTFTWMNKLGTKLSKLDRFLISEDVLNSLPDICVTALDRLWSDHNPILLHCNKVDFGPVPFKLYHSWFSRDGFDNTIKTELGNLVHDPDGRKLLFHEKLKRLKLKVKQWHTLTKCNEGIRKQEIVNELKKLEENIEAGTASSDNLIEII</sequence>
<name>A0A2U1QMV5_ARTAN</name>
<evidence type="ECO:0000313" key="5">
    <source>
        <dbReference type="Proteomes" id="UP000245207"/>
    </source>
</evidence>
<evidence type="ECO:0000256" key="2">
    <source>
        <dbReference type="SAM" id="MobiDB-lite"/>
    </source>
</evidence>
<feature type="compositionally biased region" description="Polar residues" evidence="2">
    <location>
        <begin position="436"/>
        <end position="449"/>
    </location>
</feature>
<dbReference type="PROSITE" id="PS50102">
    <property type="entry name" value="RRM"/>
    <property type="match status" value="1"/>
</dbReference>
<proteinExistence type="predicted"/>